<gene>
    <name evidence="1" type="ORF">GU926_16775</name>
</gene>
<dbReference type="Proteomes" id="UP000464214">
    <property type="component" value="Chromosome"/>
</dbReference>
<dbReference type="KEGG" id="nib:GU926_16775"/>
<organism evidence="1 2">
    <name type="scientific">Nibribacter ruber</name>
    <dbReference type="NCBI Taxonomy" id="2698458"/>
    <lineage>
        <taxon>Bacteria</taxon>
        <taxon>Pseudomonadati</taxon>
        <taxon>Bacteroidota</taxon>
        <taxon>Cytophagia</taxon>
        <taxon>Cytophagales</taxon>
        <taxon>Hymenobacteraceae</taxon>
        <taxon>Nibribacter</taxon>
    </lineage>
</organism>
<sequence>MKLWYLWILILLISCSEPEILKEITWNNNRISWEVLDGGATTSCRWLIKYSEDGENNKDLIFESYSSPYIADIEVYKDELLIFCPDFRNRVNDTIKINLKDIDKYIDEPIVYELDVLKRNNEYYKEPDFVKEDREYAIANGLL</sequence>
<dbReference type="AlphaFoldDB" id="A0A6P1P3H9"/>
<keyword evidence="2" id="KW-1185">Reference proteome</keyword>
<protein>
    <submittedName>
        <fullName evidence="1">Uncharacterized protein</fullName>
    </submittedName>
</protein>
<reference evidence="1 2" key="1">
    <citation type="submission" date="2020-01" db="EMBL/GenBank/DDBJ databases">
        <authorList>
            <person name="Kim M."/>
        </authorList>
    </citation>
    <scope>NUCLEOTIDE SEQUENCE [LARGE SCALE GENOMIC DNA]</scope>
    <source>
        <strain evidence="1 2">BT10</strain>
    </source>
</reference>
<dbReference type="EMBL" id="CP047897">
    <property type="protein sequence ID" value="QHL88994.1"/>
    <property type="molecule type" value="Genomic_DNA"/>
</dbReference>
<evidence type="ECO:0000313" key="1">
    <source>
        <dbReference type="EMBL" id="QHL88994.1"/>
    </source>
</evidence>
<accession>A0A6P1P3H9</accession>
<dbReference type="RefSeq" id="WP_160693919.1">
    <property type="nucleotide sequence ID" value="NZ_CP047897.1"/>
</dbReference>
<proteinExistence type="predicted"/>
<name>A0A6P1P3H9_9BACT</name>
<dbReference type="PROSITE" id="PS51257">
    <property type="entry name" value="PROKAR_LIPOPROTEIN"/>
    <property type="match status" value="1"/>
</dbReference>
<evidence type="ECO:0000313" key="2">
    <source>
        <dbReference type="Proteomes" id="UP000464214"/>
    </source>
</evidence>